<keyword evidence="3" id="KW-0418">Kinase</keyword>
<dbReference type="RefSeq" id="WP_239582782.1">
    <property type="nucleotide sequence ID" value="NZ_JAFBED010000003.1"/>
</dbReference>
<dbReference type="InterPro" id="IPR032834">
    <property type="entry name" value="NatK-like_C"/>
</dbReference>
<evidence type="ECO:0000313" key="4">
    <source>
        <dbReference type="Proteomes" id="UP000737402"/>
    </source>
</evidence>
<name>A0ABS2NYY7_9BACI</name>
<evidence type="ECO:0000256" key="1">
    <source>
        <dbReference type="SAM" id="Phobius"/>
    </source>
</evidence>
<feature type="transmembrane region" description="Helical" evidence="1">
    <location>
        <begin position="85"/>
        <end position="104"/>
    </location>
</feature>
<gene>
    <name evidence="3" type="ORF">JOC95_001756</name>
</gene>
<evidence type="ECO:0000259" key="2">
    <source>
        <dbReference type="Pfam" id="PF14501"/>
    </source>
</evidence>
<dbReference type="Gene3D" id="1.10.287.130">
    <property type="match status" value="1"/>
</dbReference>
<keyword evidence="4" id="KW-1185">Reference proteome</keyword>
<dbReference type="PANTHER" id="PTHR40448">
    <property type="entry name" value="TWO-COMPONENT SENSOR HISTIDINE KINASE"/>
    <property type="match status" value="1"/>
</dbReference>
<dbReference type="EMBL" id="JAFBED010000003">
    <property type="protein sequence ID" value="MBM7619904.1"/>
    <property type="molecule type" value="Genomic_DNA"/>
</dbReference>
<feature type="transmembrane region" description="Helical" evidence="1">
    <location>
        <begin position="7"/>
        <end position="24"/>
    </location>
</feature>
<comment type="caution">
    <text evidence="3">The sequence shown here is derived from an EMBL/GenBank/DDBJ whole genome shotgun (WGS) entry which is preliminary data.</text>
</comment>
<feature type="transmembrane region" description="Helical" evidence="1">
    <location>
        <begin position="59"/>
        <end position="79"/>
    </location>
</feature>
<organism evidence="3 4">
    <name type="scientific">Sutcliffiella tianshenii</name>
    <dbReference type="NCBI Taxonomy" id="1463404"/>
    <lineage>
        <taxon>Bacteria</taxon>
        <taxon>Bacillati</taxon>
        <taxon>Bacillota</taxon>
        <taxon>Bacilli</taxon>
        <taxon>Bacillales</taxon>
        <taxon>Bacillaceae</taxon>
        <taxon>Sutcliffiella</taxon>
    </lineage>
</organism>
<sequence>MKASHLYWVLLAAIGTIHLNFFLKNLSWDVPIYLVSLPVIVMVYYLYKKTIFDIKSIGLRWNLILLALQLLLVSLYFAVEPSSAWASFVPLLIFMGLEAIRINGSRKIFDLTRSVLEYEEQQEQINETFRVVRGERHDFLKHVSAVHFMLENGNEKEAKHYLDKLVDGYEETNLSIKGERGVVAGVLHQMYRRAQQSGISVVYDLDLPLSTLPISDSNMVTLIGNLLSNSIDACEEWQKHHREQAVLTMQFYKRSGLYLLVCKNNSLPIPTPVLDELYHSYGHTTKGKGHEGLGTKMVMDIVEAHQGFLDFVYRDEEFTVKIKIPAIR</sequence>
<feature type="domain" description="Sensor histidine kinase NatK-like C-terminal" evidence="2">
    <location>
        <begin position="219"/>
        <end position="325"/>
    </location>
</feature>
<evidence type="ECO:0000313" key="3">
    <source>
        <dbReference type="EMBL" id="MBM7619904.1"/>
    </source>
</evidence>
<dbReference type="PANTHER" id="PTHR40448:SF1">
    <property type="entry name" value="TWO-COMPONENT SENSOR HISTIDINE KINASE"/>
    <property type="match status" value="1"/>
</dbReference>
<accession>A0ABS2NYY7</accession>
<keyword evidence="1" id="KW-0812">Transmembrane</keyword>
<dbReference type="Proteomes" id="UP000737402">
    <property type="component" value="Unassembled WGS sequence"/>
</dbReference>
<feature type="transmembrane region" description="Helical" evidence="1">
    <location>
        <begin position="30"/>
        <end position="47"/>
    </location>
</feature>
<dbReference type="Gene3D" id="3.30.565.10">
    <property type="entry name" value="Histidine kinase-like ATPase, C-terminal domain"/>
    <property type="match status" value="1"/>
</dbReference>
<dbReference type="SUPFAM" id="SSF55874">
    <property type="entry name" value="ATPase domain of HSP90 chaperone/DNA topoisomerase II/histidine kinase"/>
    <property type="match status" value="1"/>
</dbReference>
<keyword evidence="3" id="KW-0808">Transferase</keyword>
<dbReference type="InterPro" id="IPR036890">
    <property type="entry name" value="HATPase_C_sf"/>
</dbReference>
<dbReference type="EC" id="2.7.13.3" evidence="3"/>
<dbReference type="GO" id="GO:0004673">
    <property type="term" value="F:protein histidine kinase activity"/>
    <property type="evidence" value="ECO:0007669"/>
    <property type="project" value="UniProtKB-EC"/>
</dbReference>
<protein>
    <submittedName>
        <fullName evidence="3">LytT family two-component system sensor histidine kinase NatK</fullName>
        <ecNumber evidence="3">2.7.13.3</ecNumber>
    </submittedName>
</protein>
<reference evidence="3 4" key="1">
    <citation type="submission" date="2021-01" db="EMBL/GenBank/DDBJ databases">
        <title>Genomic Encyclopedia of Type Strains, Phase IV (KMG-IV): sequencing the most valuable type-strain genomes for metagenomic binning, comparative biology and taxonomic classification.</title>
        <authorList>
            <person name="Goeker M."/>
        </authorList>
    </citation>
    <scope>NUCLEOTIDE SEQUENCE [LARGE SCALE GENOMIC DNA]</scope>
    <source>
        <strain evidence="3 4">DSM 25879</strain>
    </source>
</reference>
<dbReference type="Pfam" id="PF14501">
    <property type="entry name" value="HATPase_c_5"/>
    <property type="match status" value="1"/>
</dbReference>
<keyword evidence="1" id="KW-1133">Transmembrane helix</keyword>
<keyword evidence="1" id="KW-0472">Membrane</keyword>
<proteinExistence type="predicted"/>